<protein>
    <recommendedName>
        <fullName evidence="2">Tox-GHH2 domain-containing protein</fullName>
    </recommendedName>
</protein>
<feature type="compositionally biased region" description="Polar residues" evidence="1">
    <location>
        <begin position="8"/>
        <end position="21"/>
    </location>
</feature>
<feature type="region of interest" description="Disordered" evidence="1">
    <location>
        <begin position="345"/>
        <end position="366"/>
    </location>
</feature>
<feature type="compositionally biased region" description="Pro residues" evidence="1">
    <location>
        <begin position="357"/>
        <end position="366"/>
    </location>
</feature>
<dbReference type="Proteomes" id="UP000819052">
    <property type="component" value="Unassembled WGS sequence"/>
</dbReference>
<accession>A0ABX0M766</accession>
<dbReference type="Pfam" id="PF15635">
    <property type="entry name" value="Tox-GHH2"/>
    <property type="match status" value="1"/>
</dbReference>
<feature type="domain" description="Tox-GHH2" evidence="2">
    <location>
        <begin position="232"/>
        <end position="330"/>
    </location>
</feature>
<evidence type="ECO:0000256" key="1">
    <source>
        <dbReference type="SAM" id="MobiDB-lite"/>
    </source>
</evidence>
<organism evidence="3 4">
    <name type="scientific">Massilia aquatica</name>
    <dbReference type="NCBI Taxonomy" id="2609000"/>
    <lineage>
        <taxon>Bacteria</taxon>
        <taxon>Pseudomonadati</taxon>
        <taxon>Pseudomonadota</taxon>
        <taxon>Betaproteobacteria</taxon>
        <taxon>Burkholderiales</taxon>
        <taxon>Oxalobacteraceae</taxon>
        <taxon>Telluria group</taxon>
        <taxon>Massilia</taxon>
    </lineage>
</organism>
<dbReference type="RefSeq" id="WP_167076686.1">
    <property type="nucleotide sequence ID" value="NZ_VVIW01000005.1"/>
</dbReference>
<gene>
    <name evidence="3" type="ORF">F1609_12100</name>
</gene>
<keyword evidence="4" id="KW-1185">Reference proteome</keyword>
<comment type="caution">
    <text evidence="3">The sequence shown here is derived from an EMBL/GenBank/DDBJ whole genome shotgun (WGS) entry which is preliminary data.</text>
</comment>
<evidence type="ECO:0000313" key="3">
    <source>
        <dbReference type="EMBL" id="NHZ40893.1"/>
    </source>
</evidence>
<proteinExistence type="predicted"/>
<dbReference type="InterPro" id="IPR028917">
    <property type="entry name" value="Tox-GHH2_domain"/>
</dbReference>
<feature type="region of interest" description="Disordered" evidence="1">
    <location>
        <begin position="193"/>
        <end position="220"/>
    </location>
</feature>
<dbReference type="EMBL" id="VVIW01000005">
    <property type="protein sequence ID" value="NHZ40893.1"/>
    <property type="molecule type" value="Genomic_DNA"/>
</dbReference>
<feature type="region of interest" description="Disordered" evidence="1">
    <location>
        <begin position="1"/>
        <end position="21"/>
    </location>
</feature>
<evidence type="ECO:0000313" key="4">
    <source>
        <dbReference type="Proteomes" id="UP000819052"/>
    </source>
</evidence>
<sequence length="366" mass="39600">MPALNVSGKGSANTGPSLFFSNDTTPALCKNETENVNKECGEKSDLSEKKAKSATLNNSKIKKDNTSAIKAKLPDLEIKIKEAYGYQSQENKNSWIASHCHGLWLKPMNSPDSNFTQFTTLIGDVKADLEKKIGKKKATAAQTAQLKELDRLLSNGKNKITRSTVLAEMMTAAANANPCIQARRCILLPYKDTEGTTTPNEEAKTNTKKPKNTSISSGKAQADSGKGCCPGQTGHHVLPGAMFEKKGKAQGCEKPYQHTQAPVICVEGTGNRVGSHGLAHKSLDRIIKSFKKKGAKTISYEKALKRGVLAARRLNKNCSKQCLEAQLNSYYEDKLECQGKQLVAHSGMGGKKNQDQPEPPPAPIAT</sequence>
<evidence type="ECO:0000259" key="2">
    <source>
        <dbReference type="Pfam" id="PF15635"/>
    </source>
</evidence>
<reference evidence="3 4" key="1">
    <citation type="submission" date="2019-09" db="EMBL/GenBank/DDBJ databases">
        <title>Taxonomy of Antarctic Massilia spp.: description of Massilia rubra sp. nov., Massilia aquatica sp. nov., Massilia mucilaginosa sp. nov., Massilia frigida sp. nov. isolated from streams, lakes and regoliths.</title>
        <authorList>
            <person name="Holochova P."/>
            <person name="Sedlacek I."/>
            <person name="Kralova S."/>
            <person name="Maslanova I."/>
            <person name="Busse H.-J."/>
            <person name="Stankova E."/>
            <person name="Vrbovska V."/>
            <person name="Kovarovic V."/>
            <person name="Bartak M."/>
            <person name="Svec P."/>
            <person name="Pantucek R."/>
        </authorList>
    </citation>
    <scope>NUCLEOTIDE SEQUENCE [LARGE SCALE GENOMIC DNA]</scope>
    <source>
        <strain evidence="3 4">CCM 8693</strain>
    </source>
</reference>
<name>A0ABX0M766_9BURK</name>